<organism evidence="3 4">
    <name type="scientific">Quillaja saponaria</name>
    <name type="common">Soap bark tree</name>
    <dbReference type="NCBI Taxonomy" id="32244"/>
    <lineage>
        <taxon>Eukaryota</taxon>
        <taxon>Viridiplantae</taxon>
        <taxon>Streptophyta</taxon>
        <taxon>Embryophyta</taxon>
        <taxon>Tracheophyta</taxon>
        <taxon>Spermatophyta</taxon>
        <taxon>Magnoliopsida</taxon>
        <taxon>eudicotyledons</taxon>
        <taxon>Gunneridae</taxon>
        <taxon>Pentapetalae</taxon>
        <taxon>rosids</taxon>
        <taxon>fabids</taxon>
        <taxon>Fabales</taxon>
        <taxon>Quillajaceae</taxon>
        <taxon>Quillaja</taxon>
    </lineage>
</organism>
<accession>A0AAD7QEH6</accession>
<comment type="similarity">
    <text evidence="1">Belongs to the PPR family. PCMP-H subfamily.</text>
</comment>
<dbReference type="Gene3D" id="3.90.1150.10">
    <property type="entry name" value="Aspartate Aminotransferase, domain 1"/>
    <property type="match status" value="1"/>
</dbReference>
<comment type="caution">
    <text evidence="3">The sequence shown here is derived from an EMBL/GenBank/DDBJ whole genome shotgun (WGS) entry which is preliminary data.</text>
</comment>
<evidence type="ECO:0000313" key="3">
    <source>
        <dbReference type="EMBL" id="KAJ7980023.1"/>
    </source>
</evidence>
<proteinExistence type="inferred from homology"/>
<dbReference type="EMBL" id="JARAOO010000002">
    <property type="protein sequence ID" value="KAJ7980023.1"/>
    <property type="molecule type" value="Genomic_DNA"/>
</dbReference>
<dbReference type="InterPro" id="IPR032867">
    <property type="entry name" value="DYW_dom"/>
</dbReference>
<dbReference type="KEGG" id="qsa:O6P43_003351"/>
<feature type="domain" description="DYW" evidence="2">
    <location>
        <begin position="52"/>
        <end position="119"/>
    </location>
</feature>
<evidence type="ECO:0000313" key="4">
    <source>
        <dbReference type="Proteomes" id="UP001163823"/>
    </source>
</evidence>
<gene>
    <name evidence="3" type="ORF">O6P43_003351</name>
</gene>
<reference evidence="3" key="1">
    <citation type="journal article" date="2023" name="Science">
        <title>Elucidation of the pathway for biosynthesis of saponin adjuvants from the soapbark tree.</title>
        <authorList>
            <person name="Reed J."/>
            <person name="Orme A."/>
            <person name="El-Demerdash A."/>
            <person name="Owen C."/>
            <person name="Martin L.B.B."/>
            <person name="Misra R.C."/>
            <person name="Kikuchi S."/>
            <person name="Rejzek M."/>
            <person name="Martin A.C."/>
            <person name="Harkess A."/>
            <person name="Leebens-Mack J."/>
            <person name="Louveau T."/>
            <person name="Stephenson M.J."/>
            <person name="Osbourn A."/>
        </authorList>
    </citation>
    <scope>NUCLEOTIDE SEQUENCE</scope>
    <source>
        <strain evidence="3">S10</strain>
    </source>
</reference>
<dbReference type="Pfam" id="PF14432">
    <property type="entry name" value="DYW_deaminase"/>
    <property type="match status" value="1"/>
</dbReference>
<dbReference type="AlphaFoldDB" id="A0AAD7QEH6"/>
<dbReference type="GO" id="GO:0008270">
    <property type="term" value="F:zinc ion binding"/>
    <property type="evidence" value="ECO:0007669"/>
    <property type="project" value="InterPro"/>
</dbReference>
<dbReference type="Proteomes" id="UP001163823">
    <property type="component" value="Chromosome 2"/>
</dbReference>
<protein>
    <submittedName>
        <fullName evidence="3">Pentatricopeptide repeat-containing protein</fullName>
    </submittedName>
</protein>
<name>A0AAD7QEH6_QUISA</name>
<dbReference type="InterPro" id="IPR015422">
    <property type="entry name" value="PyrdxlP-dep_Trfase_small"/>
</dbReference>
<evidence type="ECO:0000259" key="2">
    <source>
        <dbReference type="Pfam" id="PF14432"/>
    </source>
</evidence>
<sequence length="120" mass="13853">MRNKGISKGKGCSRIELNNEIHEFLTADRYHKQAEKIYEKLEEVVSQLKLVGYTPNTSVILVDVEEDEKKELVLWHSEKLALCYGLISGSIGSSIRIVTNLRIREDCHNFMKLVSKVYQR</sequence>
<keyword evidence="4" id="KW-1185">Reference proteome</keyword>
<evidence type="ECO:0000256" key="1">
    <source>
        <dbReference type="ARBA" id="ARBA00006643"/>
    </source>
</evidence>